<dbReference type="Proteomes" id="UP000054560">
    <property type="component" value="Unassembled WGS sequence"/>
</dbReference>
<dbReference type="GeneID" id="25912091"/>
<name>A0A0L0FGI8_9EUKA</name>
<organism evidence="2 3">
    <name type="scientific">Sphaeroforma arctica JP610</name>
    <dbReference type="NCBI Taxonomy" id="667725"/>
    <lineage>
        <taxon>Eukaryota</taxon>
        <taxon>Ichthyosporea</taxon>
        <taxon>Ichthyophonida</taxon>
        <taxon>Sphaeroforma</taxon>
    </lineage>
</organism>
<evidence type="ECO:0000256" key="1">
    <source>
        <dbReference type="SAM" id="MobiDB-lite"/>
    </source>
</evidence>
<feature type="non-terminal residue" evidence="2">
    <location>
        <position position="76"/>
    </location>
</feature>
<proteinExistence type="predicted"/>
<feature type="region of interest" description="Disordered" evidence="1">
    <location>
        <begin position="23"/>
        <end position="47"/>
    </location>
</feature>
<evidence type="ECO:0000313" key="2">
    <source>
        <dbReference type="EMBL" id="KNC75897.1"/>
    </source>
</evidence>
<keyword evidence="3" id="KW-1185">Reference proteome</keyword>
<accession>A0A0L0FGI8</accession>
<sequence>MSEPKDTSATLTKPEELVKAAKDKIDADKQARKDAQPQNAASGTGQGLLSVGGGAVMGVGAIILGPIVGGSVGAKA</sequence>
<dbReference type="RefSeq" id="XP_014149799.1">
    <property type="nucleotide sequence ID" value="XM_014294324.1"/>
</dbReference>
<feature type="compositionally biased region" description="Basic and acidic residues" evidence="1">
    <location>
        <begin position="23"/>
        <end position="35"/>
    </location>
</feature>
<protein>
    <submittedName>
        <fullName evidence="2">Uncharacterized protein</fullName>
    </submittedName>
</protein>
<dbReference type="EMBL" id="KQ243366">
    <property type="protein sequence ID" value="KNC75897.1"/>
    <property type="molecule type" value="Genomic_DNA"/>
</dbReference>
<evidence type="ECO:0000313" key="3">
    <source>
        <dbReference type="Proteomes" id="UP000054560"/>
    </source>
</evidence>
<dbReference type="AlphaFoldDB" id="A0A0L0FGI8"/>
<gene>
    <name evidence="2" type="ORF">SARC_11587</name>
</gene>
<reference evidence="2 3" key="1">
    <citation type="submission" date="2011-02" db="EMBL/GenBank/DDBJ databases">
        <title>The Genome Sequence of Sphaeroforma arctica JP610.</title>
        <authorList>
            <consortium name="The Broad Institute Genome Sequencing Platform"/>
            <person name="Russ C."/>
            <person name="Cuomo C."/>
            <person name="Young S.K."/>
            <person name="Zeng Q."/>
            <person name="Gargeya S."/>
            <person name="Alvarado L."/>
            <person name="Berlin A."/>
            <person name="Chapman S.B."/>
            <person name="Chen Z."/>
            <person name="Freedman E."/>
            <person name="Gellesch M."/>
            <person name="Goldberg J."/>
            <person name="Griggs A."/>
            <person name="Gujja S."/>
            <person name="Heilman E."/>
            <person name="Heiman D."/>
            <person name="Howarth C."/>
            <person name="Mehta T."/>
            <person name="Neiman D."/>
            <person name="Pearson M."/>
            <person name="Roberts A."/>
            <person name="Saif S."/>
            <person name="Shea T."/>
            <person name="Shenoy N."/>
            <person name="Sisk P."/>
            <person name="Stolte C."/>
            <person name="Sykes S."/>
            <person name="White J."/>
            <person name="Yandava C."/>
            <person name="Burger G."/>
            <person name="Gray M.W."/>
            <person name="Holland P.W.H."/>
            <person name="King N."/>
            <person name="Lang F.B.F."/>
            <person name="Roger A.J."/>
            <person name="Ruiz-Trillo I."/>
            <person name="Haas B."/>
            <person name="Nusbaum C."/>
            <person name="Birren B."/>
        </authorList>
    </citation>
    <scope>NUCLEOTIDE SEQUENCE [LARGE SCALE GENOMIC DNA]</scope>
    <source>
        <strain evidence="2 3">JP610</strain>
    </source>
</reference>